<evidence type="ECO:0000313" key="2">
    <source>
        <dbReference type="Proteomes" id="UP001208689"/>
    </source>
</evidence>
<proteinExistence type="predicted"/>
<gene>
    <name evidence="1" type="ORF">NEF87_002840</name>
</gene>
<organism evidence="1 2">
    <name type="scientific">Candidatus Lokiarchaeum ossiferum</name>
    <dbReference type="NCBI Taxonomy" id="2951803"/>
    <lineage>
        <taxon>Archaea</taxon>
        <taxon>Promethearchaeati</taxon>
        <taxon>Promethearchaeota</taxon>
        <taxon>Promethearchaeia</taxon>
        <taxon>Promethearchaeales</taxon>
        <taxon>Promethearchaeaceae</taxon>
        <taxon>Candidatus Lokiarchaeum</taxon>
    </lineage>
</organism>
<protein>
    <submittedName>
        <fullName evidence="1">Uncharacterized protein</fullName>
    </submittedName>
</protein>
<sequence>MALTTSDELQKQLAVIFGFKGQLELEVGEIVGIGSLSKKTTEYLIKNVLNYLNAYNSMLRDYANCQLHSIEFSLDNLGDPNDIQLMPKSMLFIPGEYKDCNTLLLLLAPEASLLNPKTAKSAVDNLGKLYFEVEEALSRNEITKEQKQEVLTKFARRFALKLQGNVIEGKWNRKLVGLKTNSDDVSYLSVNIQKEYLWENKEIIPKNHRFRIIRTPLDENDQFDFLKYKLSQSTVFVITKNTFHLTSNLLHIANTGTINDLHRALLILLLKNFIVFFPGQEDYISFDQFKDSLLNFIAFIDSIKKDFFILSDNVVKSGIQMEFKNLPQTIISEFQIEQDGSLRNQFYTDLQDCFINYIIENRQDYQNSKNFRAFELKTPFLFMQESLDLVLNKIKIALPGYFTHELLTNHAQTFIELLQKEFDSIGKKPIIALGLKYLEKYSKYIQNQIDNKYLESIVRNESQVQSFFNKIAKESIEPFISGVSIETEDLLSLCGFILADIPVAIHHIEILMKYRVEIEFLWGLVLRASTLQRFIKEYPTELTFDPQTFCTQFIEFLQRKRLGGFQLVWKNEIFAYIQEFANQYQSKYLLEREQKIYWSKQKIVSLFIDYLGKKVDESTTLEGFLVPLKKYLDNIAMKNVNNRIVLKIVDLYSEGLEVFSQFPDYMRQVFYKTLENYEDIKIHLQASTFIGPLKSIDDAFTEDIEFSSSLSYKKSFFNYIIEHEMKYFSKLFAEPKNIILKSLENETFDGKVLYHHINFQSLGDNFSKLMISSNYQSVKPRFKRM</sequence>
<dbReference type="Proteomes" id="UP001208689">
    <property type="component" value="Chromosome"/>
</dbReference>
<dbReference type="EMBL" id="CP104013">
    <property type="protein sequence ID" value="UYP46555.1"/>
    <property type="molecule type" value="Genomic_DNA"/>
</dbReference>
<name>A0ABY6HSR7_9ARCH</name>
<accession>A0ABY6HSR7</accession>
<keyword evidence="2" id="KW-1185">Reference proteome</keyword>
<evidence type="ECO:0000313" key="1">
    <source>
        <dbReference type="EMBL" id="UYP46555.1"/>
    </source>
</evidence>
<reference evidence="1" key="1">
    <citation type="submission" date="2022-09" db="EMBL/GenBank/DDBJ databases">
        <title>Actin cytoskeleton and complex cell architecture in an #Asgard archaeon.</title>
        <authorList>
            <person name="Ponce Toledo R.I."/>
            <person name="Schleper C."/>
            <person name="Rodrigues Oliveira T."/>
            <person name="Wollweber F."/>
            <person name="Xu J."/>
            <person name="Rittmann S."/>
            <person name="Klingl A."/>
            <person name="Pilhofer M."/>
        </authorList>
    </citation>
    <scope>NUCLEOTIDE SEQUENCE</scope>
    <source>
        <strain evidence="1">B-35</strain>
    </source>
</reference>